<reference evidence="1" key="2">
    <citation type="journal article" date="2015" name="Fish Shellfish Immunol.">
        <title>Early steps in the European eel (Anguilla anguilla)-Vibrio vulnificus interaction in the gills: Role of the RtxA13 toxin.</title>
        <authorList>
            <person name="Callol A."/>
            <person name="Pajuelo D."/>
            <person name="Ebbesson L."/>
            <person name="Teles M."/>
            <person name="MacKenzie S."/>
            <person name="Amaro C."/>
        </authorList>
    </citation>
    <scope>NUCLEOTIDE SEQUENCE</scope>
</reference>
<evidence type="ECO:0000313" key="1">
    <source>
        <dbReference type="EMBL" id="JAH29709.1"/>
    </source>
</evidence>
<sequence>MCAMDSAVLWRTFTLSEIPTERI</sequence>
<accession>A0A0E9RKR8</accession>
<dbReference type="AlphaFoldDB" id="A0A0E9RKR8"/>
<dbReference type="EMBL" id="GBXM01078868">
    <property type="protein sequence ID" value="JAH29709.1"/>
    <property type="molecule type" value="Transcribed_RNA"/>
</dbReference>
<protein>
    <submittedName>
        <fullName evidence="1">Uncharacterized protein</fullName>
    </submittedName>
</protein>
<name>A0A0E9RKR8_ANGAN</name>
<organism evidence="1">
    <name type="scientific">Anguilla anguilla</name>
    <name type="common">European freshwater eel</name>
    <name type="synonym">Muraena anguilla</name>
    <dbReference type="NCBI Taxonomy" id="7936"/>
    <lineage>
        <taxon>Eukaryota</taxon>
        <taxon>Metazoa</taxon>
        <taxon>Chordata</taxon>
        <taxon>Craniata</taxon>
        <taxon>Vertebrata</taxon>
        <taxon>Euteleostomi</taxon>
        <taxon>Actinopterygii</taxon>
        <taxon>Neopterygii</taxon>
        <taxon>Teleostei</taxon>
        <taxon>Anguilliformes</taxon>
        <taxon>Anguillidae</taxon>
        <taxon>Anguilla</taxon>
    </lineage>
</organism>
<reference evidence="1" key="1">
    <citation type="submission" date="2014-11" db="EMBL/GenBank/DDBJ databases">
        <authorList>
            <person name="Amaro Gonzalez C."/>
        </authorList>
    </citation>
    <scope>NUCLEOTIDE SEQUENCE</scope>
</reference>
<proteinExistence type="predicted"/>